<feature type="compositionally biased region" description="Low complexity" evidence="4">
    <location>
        <begin position="241"/>
        <end position="255"/>
    </location>
</feature>
<feature type="compositionally biased region" description="Pro residues" evidence="4">
    <location>
        <begin position="561"/>
        <end position="573"/>
    </location>
</feature>
<feature type="compositionally biased region" description="Low complexity" evidence="4">
    <location>
        <begin position="152"/>
        <end position="169"/>
    </location>
</feature>
<feature type="region of interest" description="Disordered" evidence="4">
    <location>
        <begin position="234"/>
        <end position="256"/>
    </location>
</feature>
<feature type="region of interest" description="Disordered" evidence="4">
    <location>
        <begin position="357"/>
        <end position="395"/>
    </location>
</feature>
<feature type="compositionally biased region" description="Low complexity" evidence="4">
    <location>
        <begin position="110"/>
        <end position="133"/>
    </location>
</feature>
<dbReference type="InterPro" id="IPR036322">
    <property type="entry name" value="WD40_repeat_dom_sf"/>
</dbReference>
<keyword evidence="3" id="KW-0175">Coiled coil</keyword>
<dbReference type="OrthoDB" id="19944at2759"/>
<evidence type="ECO:0000256" key="4">
    <source>
        <dbReference type="SAM" id="MobiDB-lite"/>
    </source>
</evidence>
<comment type="caution">
    <text evidence="6">The sequence shown here is derived from an EMBL/GenBank/DDBJ whole genome shotgun (WGS) entry which is preliminary data.</text>
</comment>
<dbReference type="SUPFAM" id="SSF50978">
    <property type="entry name" value="WD40 repeat-like"/>
    <property type="match status" value="1"/>
</dbReference>
<dbReference type="GO" id="GO:0006893">
    <property type="term" value="P:Golgi to plasma membrane transport"/>
    <property type="evidence" value="ECO:0007669"/>
    <property type="project" value="TreeGrafter"/>
</dbReference>
<organism evidence="6 7">
    <name type="scientific">Macrostomum lignano</name>
    <dbReference type="NCBI Taxonomy" id="282301"/>
    <lineage>
        <taxon>Eukaryota</taxon>
        <taxon>Metazoa</taxon>
        <taxon>Spiralia</taxon>
        <taxon>Lophotrochozoa</taxon>
        <taxon>Platyhelminthes</taxon>
        <taxon>Rhabditophora</taxon>
        <taxon>Macrostomorpha</taxon>
        <taxon>Macrostomida</taxon>
        <taxon>Macrostomidae</taxon>
        <taxon>Macrostomum</taxon>
    </lineage>
</organism>
<keyword evidence="7" id="KW-1185">Reference proteome</keyword>
<evidence type="ECO:0000259" key="5">
    <source>
        <dbReference type="PROSITE" id="PS50892"/>
    </source>
</evidence>
<dbReference type="AlphaFoldDB" id="A0A267G8Z3"/>
<comment type="subcellular location">
    <subcellularLocation>
        <location evidence="1">Cytoplasm</location>
    </subcellularLocation>
</comment>
<gene>
    <name evidence="6" type="ORF">BOX15_Mlig026223g1</name>
</gene>
<name>A0A267G8Z3_9PLAT</name>
<dbReference type="PROSITE" id="PS50892">
    <property type="entry name" value="V_SNARE"/>
    <property type="match status" value="1"/>
</dbReference>
<dbReference type="PANTHER" id="PTHR10241">
    <property type="entry name" value="LETHAL 2 GIANT LARVAE PROTEIN"/>
    <property type="match status" value="1"/>
</dbReference>
<reference evidence="6 7" key="1">
    <citation type="submission" date="2017-06" db="EMBL/GenBank/DDBJ databases">
        <title>A platform for efficient transgenesis in Macrostomum lignano, a flatworm model organism for stem cell research.</title>
        <authorList>
            <person name="Berezikov E."/>
        </authorList>
    </citation>
    <scope>NUCLEOTIDE SEQUENCE [LARGE SCALE GENOMIC DNA]</scope>
    <source>
        <strain evidence="6">DV1</strain>
        <tissue evidence="6">Whole organism</tissue>
    </source>
</reference>
<evidence type="ECO:0000313" key="6">
    <source>
        <dbReference type="EMBL" id="PAA82513.1"/>
    </source>
</evidence>
<dbReference type="CDD" id="cd15873">
    <property type="entry name" value="R-SNARE_STXBP5_6"/>
    <property type="match status" value="1"/>
</dbReference>
<evidence type="ECO:0000256" key="1">
    <source>
        <dbReference type="ARBA" id="ARBA00004496"/>
    </source>
</evidence>
<protein>
    <recommendedName>
        <fullName evidence="5">V-SNARE coiled-coil homology domain-containing protein</fullName>
    </recommendedName>
</protein>
<dbReference type="Proteomes" id="UP000215902">
    <property type="component" value="Unassembled WGS sequence"/>
</dbReference>
<dbReference type="EMBL" id="NIVC01000465">
    <property type="protein sequence ID" value="PAA82513.1"/>
    <property type="molecule type" value="Genomic_DNA"/>
</dbReference>
<dbReference type="SUPFAM" id="SSF58038">
    <property type="entry name" value="SNARE fusion complex"/>
    <property type="match status" value="1"/>
</dbReference>
<dbReference type="GO" id="GO:0006887">
    <property type="term" value="P:exocytosis"/>
    <property type="evidence" value="ECO:0007669"/>
    <property type="project" value="TreeGrafter"/>
</dbReference>
<evidence type="ECO:0000256" key="2">
    <source>
        <dbReference type="ARBA" id="ARBA00022490"/>
    </source>
</evidence>
<dbReference type="PANTHER" id="PTHR10241:SF25">
    <property type="entry name" value="TOMOSYN, ISOFORM C"/>
    <property type="match status" value="1"/>
</dbReference>
<dbReference type="GO" id="GO:0031201">
    <property type="term" value="C:SNARE complex"/>
    <property type="evidence" value="ECO:0007669"/>
    <property type="project" value="TreeGrafter"/>
</dbReference>
<keyword evidence="2" id="KW-0963">Cytoplasm</keyword>
<dbReference type="GO" id="GO:0045159">
    <property type="term" value="F:myosin II binding"/>
    <property type="evidence" value="ECO:0007669"/>
    <property type="project" value="TreeGrafter"/>
</dbReference>
<feature type="compositionally biased region" description="Low complexity" evidence="4">
    <location>
        <begin position="574"/>
        <end position="612"/>
    </location>
</feature>
<dbReference type="STRING" id="282301.A0A267G8Z3"/>
<feature type="region of interest" description="Disordered" evidence="4">
    <location>
        <begin position="110"/>
        <end position="179"/>
    </location>
</feature>
<proteinExistence type="predicted"/>
<dbReference type="InterPro" id="IPR042855">
    <property type="entry name" value="V_SNARE_CC"/>
</dbReference>
<feature type="region of interest" description="Disordered" evidence="4">
    <location>
        <begin position="547"/>
        <end position="612"/>
    </location>
</feature>
<accession>A0A267G8Z3</accession>
<feature type="non-terminal residue" evidence="6">
    <location>
        <position position="1"/>
    </location>
</feature>
<dbReference type="GO" id="GO:0019905">
    <property type="term" value="F:syntaxin binding"/>
    <property type="evidence" value="ECO:0007669"/>
    <property type="project" value="TreeGrafter"/>
</dbReference>
<dbReference type="GO" id="GO:0005096">
    <property type="term" value="F:GTPase activator activity"/>
    <property type="evidence" value="ECO:0007669"/>
    <property type="project" value="TreeGrafter"/>
</dbReference>
<sequence length="1033" mass="110214">NFENPYPMDLHDSPVTACHFVADCPHKLIENCFMVGRAQKQSQGFSQHSWPVTGGKWGDSKTSYSEILITGHADGSVKFWNASLMQLQALYRLRTSKYFESSSATTFTSQTSSTSTAAAATAPMPTSSRAPPSRQASLDTESSTAPVGSEDSAATPASSTPSGPGAAGPRVLPPSLQEESPHAVQLISLAADGQKLLLSANGYVCLLAFNRRETCSEISTVDVCIEPSIEESSADCHDDSAQQQQQQRSSSGSQQNIGFSASFGSPKLASEKELWVTQAVKRGKRRWSSGYQPELICRLATACPECQPAPILTAKYSAEYQILAIGNENGVGLIDSAQGCLLLTLCTPDLHGTVDAGVRNLRSPSYSKKDDRMQSSEQSHNRQHTHQRRVSAAGNNQTGIDGVASCSSGAAAAAAAASPGQSGIVRLKKPTQCGIKSYRLLRHASEVGALSCAKFCECSLDGELLETGDKEQNVAEAVEADKDGGELTPTVQEEINKDADDDFVNIESINPVIVQQISSNSSVPEAGVEATESLDLGQEAASSADLPVHAGDERMKNSKPAQPPPRPPPPQPRRPASLVATEAAEVAPAPSSDAASAPPPSSSSSSASAVPPCRSQLLSKRYTAPNIQPLSLAQQHHQVAAQQQQQQQRQLWDLRDDTLTCRKLSRPVSLTAANAAIVLGGDKTDNFSRSCSSSTSSLEHCAKESVMLLSFASAHLKKTDTQETPTLWIGTSLGAIFPIRIQLPSTESARSAQPVVAAPSGTVIRMLGAIQDVSILTAPPPTAEDTQLICLCSDKQVRVLCLPSLTCCAKKKLTETSTVAKAAVSLVRGYPCLVCLLANGHIVVNSLPGLKPLMDVDYAPFVDFRFSRTFQCSNHGHAVYFCSPSEVQKITICSDICNDLNDMLADLYTPCDLPEPPKKSLFEKFGQNLFGSASAAPVDREQIFGEAAGKPTSGICTVKQGGPQQNMEAIRARAGGASSEIANALQASLERGEKLGELDEQTERMRNSALEYRNVASQLAQKYKDKDKKFWQF</sequence>
<dbReference type="GO" id="GO:0005886">
    <property type="term" value="C:plasma membrane"/>
    <property type="evidence" value="ECO:0007669"/>
    <property type="project" value="TreeGrafter"/>
</dbReference>
<feature type="compositionally biased region" description="Polar residues" evidence="4">
    <location>
        <begin position="134"/>
        <end position="146"/>
    </location>
</feature>
<evidence type="ECO:0000256" key="3">
    <source>
        <dbReference type="PROSITE-ProRule" id="PRU00290"/>
    </source>
</evidence>
<dbReference type="Gene3D" id="1.20.5.110">
    <property type="match status" value="1"/>
</dbReference>
<feature type="domain" description="V-SNARE coiled-coil homology" evidence="5">
    <location>
        <begin position="966"/>
        <end position="1026"/>
    </location>
</feature>
<evidence type="ECO:0000313" key="7">
    <source>
        <dbReference type="Proteomes" id="UP000215902"/>
    </source>
</evidence>